<dbReference type="PANTHER" id="PTHR18896">
    <property type="entry name" value="PHOSPHOLIPASE D"/>
    <property type="match status" value="1"/>
</dbReference>
<dbReference type="Gramene" id="AET6Gv20251200.1">
    <property type="protein sequence ID" value="AET6Gv20251200.1"/>
    <property type="gene ID" value="AET6Gv20251200"/>
</dbReference>
<reference evidence="4" key="2">
    <citation type="journal article" date="2017" name="Nat. Plants">
        <title>The Aegilops tauschii genome reveals multiple impacts of transposons.</title>
        <authorList>
            <person name="Zhao G."/>
            <person name="Zou C."/>
            <person name="Li K."/>
            <person name="Wang K."/>
            <person name="Li T."/>
            <person name="Gao L."/>
            <person name="Zhang X."/>
            <person name="Wang H."/>
            <person name="Yang Z."/>
            <person name="Liu X."/>
            <person name="Jiang W."/>
            <person name="Mao L."/>
            <person name="Kong X."/>
            <person name="Jiao Y."/>
            <person name="Jia J."/>
        </authorList>
    </citation>
    <scope>NUCLEOTIDE SEQUENCE [LARGE SCALE GENOMIC DNA]</scope>
    <source>
        <strain evidence="4">cv. AL8/78</strain>
    </source>
</reference>
<dbReference type="InterPro" id="IPR015679">
    <property type="entry name" value="PLipase_D_fam"/>
</dbReference>
<reference evidence="3" key="4">
    <citation type="submission" date="2019-03" db="UniProtKB">
        <authorList>
            <consortium name="EnsemblPlants"/>
        </authorList>
    </citation>
    <scope>IDENTIFICATION</scope>
</reference>
<evidence type="ECO:0000313" key="3">
    <source>
        <dbReference type="EnsemblPlants" id="AET6Gv20251200.5"/>
    </source>
</evidence>
<dbReference type="Gramene" id="AET6Gv20251200.13">
    <property type="protein sequence ID" value="AET6Gv20251200.13"/>
    <property type="gene ID" value="AET6Gv20251200"/>
</dbReference>
<dbReference type="EnsemblPlants" id="AET6Gv20251200.5">
    <property type="protein sequence ID" value="AET6Gv20251200.5"/>
    <property type="gene ID" value="AET6Gv20251200"/>
</dbReference>
<dbReference type="EnsemblPlants" id="AET6Gv20251200.13">
    <property type="protein sequence ID" value="AET6Gv20251200.13"/>
    <property type="gene ID" value="AET6Gv20251200"/>
</dbReference>
<dbReference type="GO" id="GO:0004630">
    <property type="term" value="F:phospholipase D activity"/>
    <property type="evidence" value="ECO:0007669"/>
    <property type="project" value="TreeGrafter"/>
</dbReference>
<dbReference type="Gramene" id="AET6Gv20251200.5">
    <property type="protein sequence ID" value="AET6Gv20251200.5"/>
    <property type="gene ID" value="AET6Gv20251200"/>
</dbReference>
<dbReference type="GO" id="GO:0005886">
    <property type="term" value="C:plasma membrane"/>
    <property type="evidence" value="ECO:0007669"/>
    <property type="project" value="TreeGrafter"/>
</dbReference>
<dbReference type="PANTHER" id="PTHR18896:SF60">
    <property type="entry name" value="PHOSPHOLIPASE D"/>
    <property type="match status" value="1"/>
</dbReference>
<keyword evidence="1" id="KW-0677">Repeat</keyword>
<evidence type="ECO:0008006" key="5">
    <source>
        <dbReference type="Google" id="ProtNLM"/>
    </source>
</evidence>
<evidence type="ECO:0000256" key="2">
    <source>
        <dbReference type="ARBA" id="ARBA00023098"/>
    </source>
</evidence>
<accession>A0A453N643</accession>
<keyword evidence="2" id="KW-0443">Lipid metabolism</keyword>
<organism evidence="3 4">
    <name type="scientific">Aegilops tauschii subsp. strangulata</name>
    <name type="common">Goatgrass</name>
    <dbReference type="NCBI Taxonomy" id="200361"/>
    <lineage>
        <taxon>Eukaryota</taxon>
        <taxon>Viridiplantae</taxon>
        <taxon>Streptophyta</taxon>
        <taxon>Embryophyta</taxon>
        <taxon>Tracheophyta</taxon>
        <taxon>Spermatophyta</taxon>
        <taxon>Magnoliopsida</taxon>
        <taxon>Liliopsida</taxon>
        <taxon>Poales</taxon>
        <taxon>Poaceae</taxon>
        <taxon>BOP clade</taxon>
        <taxon>Pooideae</taxon>
        <taxon>Triticodae</taxon>
        <taxon>Triticeae</taxon>
        <taxon>Triticinae</taxon>
        <taxon>Aegilops</taxon>
    </lineage>
</organism>
<protein>
    <recommendedName>
        <fullName evidence="5">Phospholipase D C-terminal domain-containing protein</fullName>
    </recommendedName>
</protein>
<evidence type="ECO:0000256" key="1">
    <source>
        <dbReference type="ARBA" id="ARBA00022737"/>
    </source>
</evidence>
<dbReference type="AlphaFoldDB" id="A0A453N643"/>
<reference evidence="3" key="5">
    <citation type="journal article" date="2021" name="G3 (Bethesda)">
        <title>Aegilops tauschii genome assembly Aet v5.0 features greater sequence contiguity and improved annotation.</title>
        <authorList>
            <person name="Wang L."/>
            <person name="Zhu T."/>
            <person name="Rodriguez J.C."/>
            <person name="Deal K.R."/>
            <person name="Dubcovsky J."/>
            <person name="McGuire P.E."/>
            <person name="Lux T."/>
            <person name="Spannagl M."/>
            <person name="Mayer K.F.X."/>
            <person name="Baldrich P."/>
            <person name="Meyers B.C."/>
            <person name="Huo N."/>
            <person name="Gu Y.Q."/>
            <person name="Zhou H."/>
            <person name="Devos K.M."/>
            <person name="Bennetzen J.L."/>
            <person name="Unver T."/>
            <person name="Budak H."/>
            <person name="Gulick P.J."/>
            <person name="Galiba G."/>
            <person name="Kalapos B."/>
            <person name="Nelson D.R."/>
            <person name="Li P."/>
            <person name="You F.M."/>
            <person name="Luo M.C."/>
            <person name="Dvorak J."/>
        </authorList>
    </citation>
    <scope>NUCLEOTIDE SEQUENCE [LARGE SCALE GENOMIC DNA]</scope>
    <source>
        <strain evidence="3">cv. AL8/78</strain>
    </source>
</reference>
<evidence type="ECO:0000313" key="4">
    <source>
        <dbReference type="Proteomes" id="UP000015105"/>
    </source>
</evidence>
<keyword evidence="4" id="KW-1185">Reference proteome</keyword>
<dbReference type="EnsemblPlants" id="AET6Gv20251200.1">
    <property type="protein sequence ID" value="AET6Gv20251200.1"/>
    <property type="gene ID" value="AET6Gv20251200"/>
</dbReference>
<dbReference type="GO" id="GO:0009395">
    <property type="term" value="P:phospholipid catabolic process"/>
    <property type="evidence" value="ECO:0007669"/>
    <property type="project" value="TreeGrafter"/>
</dbReference>
<sequence length="48" mass="5453">MELAFKIATNIRAGERFAFYVFIPMWPEGVPTSASVQEILFFQVSSIL</sequence>
<dbReference type="Proteomes" id="UP000015105">
    <property type="component" value="Chromosome 6D"/>
</dbReference>
<proteinExistence type="predicted"/>
<reference evidence="4" key="1">
    <citation type="journal article" date="2014" name="Science">
        <title>Ancient hybridizations among the ancestral genomes of bread wheat.</title>
        <authorList>
            <consortium name="International Wheat Genome Sequencing Consortium,"/>
            <person name="Marcussen T."/>
            <person name="Sandve S.R."/>
            <person name="Heier L."/>
            <person name="Spannagl M."/>
            <person name="Pfeifer M."/>
            <person name="Jakobsen K.S."/>
            <person name="Wulff B.B."/>
            <person name="Steuernagel B."/>
            <person name="Mayer K.F."/>
            <person name="Olsen O.A."/>
        </authorList>
    </citation>
    <scope>NUCLEOTIDE SEQUENCE [LARGE SCALE GENOMIC DNA]</scope>
    <source>
        <strain evidence="4">cv. AL8/78</strain>
    </source>
</reference>
<name>A0A453N643_AEGTS</name>
<reference evidence="3" key="3">
    <citation type="journal article" date="2017" name="Nature">
        <title>Genome sequence of the progenitor of the wheat D genome Aegilops tauschii.</title>
        <authorList>
            <person name="Luo M.C."/>
            <person name="Gu Y.Q."/>
            <person name="Puiu D."/>
            <person name="Wang H."/>
            <person name="Twardziok S.O."/>
            <person name="Deal K.R."/>
            <person name="Huo N."/>
            <person name="Zhu T."/>
            <person name="Wang L."/>
            <person name="Wang Y."/>
            <person name="McGuire P.E."/>
            <person name="Liu S."/>
            <person name="Long H."/>
            <person name="Ramasamy R.K."/>
            <person name="Rodriguez J.C."/>
            <person name="Van S.L."/>
            <person name="Yuan L."/>
            <person name="Wang Z."/>
            <person name="Xia Z."/>
            <person name="Xiao L."/>
            <person name="Anderson O.D."/>
            <person name="Ouyang S."/>
            <person name="Liang Y."/>
            <person name="Zimin A.V."/>
            <person name="Pertea G."/>
            <person name="Qi P."/>
            <person name="Bennetzen J.L."/>
            <person name="Dai X."/>
            <person name="Dawson M.W."/>
            <person name="Muller H.G."/>
            <person name="Kugler K."/>
            <person name="Rivarola-Duarte L."/>
            <person name="Spannagl M."/>
            <person name="Mayer K.F.X."/>
            <person name="Lu F.H."/>
            <person name="Bevan M.W."/>
            <person name="Leroy P."/>
            <person name="Li P."/>
            <person name="You F.M."/>
            <person name="Sun Q."/>
            <person name="Liu Z."/>
            <person name="Lyons E."/>
            <person name="Wicker T."/>
            <person name="Salzberg S.L."/>
            <person name="Devos K.M."/>
            <person name="Dvorak J."/>
        </authorList>
    </citation>
    <scope>NUCLEOTIDE SEQUENCE [LARGE SCALE GENOMIC DNA]</scope>
    <source>
        <strain evidence="3">cv. AL8/78</strain>
    </source>
</reference>